<dbReference type="HOGENOM" id="CLU_058969_0_0_10"/>
<dbReference type="SFLD" id="SFLDG01066">
    <property type="entry name" value="organic_radical-activating_enz"/>
    <property type="match status" value="1"/>
</dbReference>
<dbReference type="RefSeq" id="WP_046147150.1">
    <property type="nucleotide sequence ID" value="NZ_KQ033913.1"/>
</dbReference>
<dbReference type="STRING" id="927665.HMPREF1535_03902"/>
<accession>A0A0F5ISY4</accession>
<dbReference type="NCBIfam" id="TIGR02494">
    <property type="entry name" value="PFLE_PFLC"/>
    <property type="match status" value="1"/>
</dbReference>
<evidence type="ECO:0000256" key="8">
    <source>
        <dbReference type="ARBA" id="ARBA00023014"/>
    </source>
</evidence>
<dbReference type="SFLD" id="SFLDG01118">
    <property type="entry name" value="activating_enzymes__group_2"/>
    <property type="match status" value="1"/>
</dbReference>
<evidence type="ECO:0000256" key="4">
    <source>
        <dbReference type="ARBA" id="ARBA00022691"/>
    </source>
</evidence>
<gene>
    <name evidence="11" type="ORF">HMPREF1535_03902</name>
</gene>
<evidence type="ECO:0000259" key="10">
    <source>
        <dbReference type="PROSITE" id="PS51918"/>
    </source>
</evidence>
<dbReference type="InterPro" id="IPR058240">
    <property type="entry name" value="rSAM_sf"/>
</dbReference>
<comment type="caution">
    <text evidence="11">The sequence shown here is derived from an EMBL/GenBank/DDBJ whole genome shotgun (WGS) entry which is preliminary data.</text>
</comment>
<dbReference type="InterPro" id="IPR034457">
    <property type="entry name" value="Organic_radical-activating"/>
</dbReference>
<evidence type="ECO:0000256" key="5">
    <source>
        <dbReference type="ARBA" id="ARBA00022723"/>
    </source>
</evidence>
<name>A0A0F5ISY4_9BACT</name>
<evidence type="ECO:0000256" key="1">
    <source>
        <dbReference type="ARBA" id="ARBA00001966"/>
    </source>
</evidence>
<reference evidence="11 12" key="1">
    <citation type="submission" date="2013-04" db="EMBL/GenBank/DDBJ databases">
        <title>The Genome Sequence of Parabacteroides goldsteinii DSM 19448.</title>
        <authorList>
            <consortium name="The Broad Institute Genomics Platform"/>
            <person name="Earl A."/>
            <person name="Ward D."/>
            <person name="Feldgarden M."/>
            <person name="Gevers D."/>
            <person name="Martens E."/>
            <person name="Sakamoto M."/>
            <person name="Benno Y."/>
            <person name="Song Y."/>
            <person name="Liu C."/>
            <person name="Lee J."/>
            <person name="Bolanos M."/>
            <person name="Vaisanen M.L."/>
            <person name="Finegold S.M."/>
            <person name="Walker B."/>
            <person name="Young S."/>
            <person name="Zeng Q."/>
            <person name="Gargeya S."/>
            <person name="Fitzgerald M."/>
            <person name="Haas B."/>
            <person name="Abouelleil A."/>
            <person name="Allen A.W."/>
            <person name="Alvarado L."/>
            <person name="Arachchi H.M."/>
            <person name="Berlin A.M."/>
            <person name="Chapman S.B."/>
            <person name="Gainer-Dewar J."/>
            <person name="Goldberg J."/>
            <person name="Griggs A."/>
            <person name="Gujja S."/>
            <person name="Hansen M."/>
            <person name="Howarth C."/>
            <person name="Imamovic A."/>
            <person name="Ireland A."/>
            <person name="Larimer J."/>
            <person name="McCowan C."/>
            <person name="Murphy C."/>
            <person name="Pearson M."/>
            <person name="Poon T.W."/>
            <person name="Priest M."/>
            <person name="Roberts A."/>
            <person name="Saif S."/>
            <person name="Shea T."/>
            <person name="Sisk P."/>
            <person name="Sykes S."/>
            <person name="Wortman J."/>
            <person name="Nusbaum C."/>
            <person name="Birren B."/>
        </authorList>
    </citation>
    <scope>NUCLEOTIDE SEQUENCE [LARGE SCALE GENOMIC DNA]</scope>
    <source>
        <strain evidence="11 12">DSM 19448</strain>
    </source>
</reference>
<evidence type="ECO:0000313" key="11">
    <source>
        <dbReference type="EMBL" id="KKB48674.1"/>
    </source>
</evidence>
<dbReference type="GO" id="GO:0046872">
    <property type="term" value="F:metal ion binding"/>
    <property type="evidence" value="ECO:0007669"/>
    <property type="project" value="UniProtKB-KW"/>
</dbReference>
<feature type="domain" description="4Fe-4S ferredoxin-type" evidence="9">
    <location>
        <begin position="44"/>
        <end position="73"/>
    </location>
</feature>
<dbReference type="Gene3D" id="3.30.70.20">
    <property type="match status" value="1"/>
</dbReference>
<dbReference type="GO" id="GO:0016491">
    <property type="term" value="F:oxidoreductase activity"/>
    <property type="evidence" value="ECO:0007669"/>
    <property type="project" value="UniProtKB-KW"/>
</dbReference>
<dbReference type="SUPFAM" id="SSF54862">
    <property type="entry name" value="4Fe-4S ferredoxins"/>
    <property type="match status" value="1"/>
</dbReference>
<dbReference type="AlphaFoldDB" id="A0A0F5ISY4"/>
<dbReference type="PROSITE" id="PS51379">
    <property type="entry name" value="4FE4S_FER_2"/>
    <property type="match status" value="2"/>
</dbReference>
<proteinExistence type="inferred from homology"/>
<evidence type="ECO:0000313" key="12">
    <source>
        <dbReference type="Proteomes" id="UP000033047"/>
    </source>
</evidence>
<organism evidence="11 12">
    <name type="scientific">Parabacteroides goldsteinii DSM 19448 = WAL 12034</name>
    <dbReference type="NCBI Taxonomy" id="927665"/>
    <lineage>
        <taxon>Bacteria</taxon>
        <taxon>Pseudomonadati</taxon>
        <taxon>Bacteroidota</taxon>
        <taxon>Bacteroidia</taxon>
        <taxon>Bacteroidales</taxon>
        <taxon>Tannerellaceae</taxon>
        <taxon>Parabacteroides</taxon>
    </lineage>
</organism>
<keyword evidence="7" id="KW-0408">Iron</keyword>
<feature type="domain" description="Radical SAM core" evidence="10">
    <location>
        <begin position="13"/>
        <end position="302"/>
    </location>
</feature>
<dbReference type="PATRIC" id="fig|927665.4.peg.4009"/>
<dbReference type="InterPro" id="IPR017896">
    <property type="entry name" value="4Fe4S_Fe-S-bd"/>
</dbReference>
<dbReference type="SFLD" id="SFLDS00029">
    <property type="entry name" value="Radical_SAM"/>
    <property type="match status" value="1"/>
</dbReference>
<dbReference type="PIRSF" id="PIRSF000371">
    <property type="entry name" value="PFL_act_enz"/>
    <property type="match status" value="1"/>
</dbReference>
<evidence type="ECO:0000256" key="6">
    <source>
        <dbReference type="ARBA" id="ARBA00023002"/>
    </source>
</evidence>
<evidence type="ECO:0000259" key="9">
    <source>
        <dbReference type="PROSITE" id="PS51379"/>
    </source>
</evidence>
<keyword evidence="5" id="KW-0479">Metal-binding</keyword>
<dbReference type="PROSITE" id="PS51918">
    <property type="entry name" value="RADICAL_SAM"/>
    <property type="match status" value="1"/>
</dbReference>
<dbReference type="Proteomes" id="UP000033047">
    <property type="component" value="Unassembled WGS sequence"/>
</dbReference>
<comment type="cofactor">
    <cofactor evidence="1">
        <name>[4Fe-4S] cluster</name>
        <dbReference type="ChEBI" id="CHEBI:49883"/>
    </cofactor>
</comment>
<evidence type="ECO:0000256" key="3">
    <source>
        <dbReference type="ARBA" id="ARBA00022485"/>
    </source>
</evidence>
<dbReference type="PROSITE" id="PS00198">
    <property type="entry name" value="4FE4S_FER_1"/>
    <property type="match status" value="2"/>
</dbReference>
<dbReference type="PROSITE" id="PS01087">
    <property type="entry name" value="RADICAL_ACTIVATING"/>
    <property type="match status" value="1"/>
</dbReference>
<evidence type="ECO:0000256" key="2">
    <source>
        <dbReference type="ARBA" id="ARBA00009777"/>
    </source>
</evidence>
<protein>
    <submittedName>
        <fullName evidence="11">Glycyl-radical enzyme activating protein family</fullName>
    </submittedName>
</protein>
<dbReference type="Gene3D" id="3.80.30.10">
    <property type="entry name" value="pyruvate-formate lyase- activating enzyme"/>
    <property type="match status" value="1"/>
</dbReference>
<dbReference type="EMBL" id="AQHV01000021">
    <property type="protein sequence ID" value="KKB48674.1"/>
    <property type="molecule type" value="Genomic_DNA"/>
</dbReference>
<keyword evidence="6" id="KW-0560">Oxidoreductase</keyword>
<keyword evidence="4" id="KW-0949">S-adenosyl-L-methionine</keyword>
<dbReference type="PANTHER" id="PTHR30352:SF4">
    <property type="entry name" value="PYRUVATE FORMATE-LYASE 2-ACTIVATING ENZYME"/>
    <property type="match status" value="1"/>
</dbReference>
<evidence type="ECO:0000256" key="7">
    <source>
        <dbReference type="ARBA" id="ARBA00023004"/>
    </source>
</evidence>
<dbReference type="InterPro" id="IPR001989">
    <property type="entry name" value="Radical_activat_CS"/>
</dbReference>
<dbReference type="Pfam" id="PF04055">
    <property type="entry name" value="Radical_SAM"/>
    <property type="match status" value="1"/>
</dbReference>
<dbReference type="PANTHER" id="PTHR30352">
    <property type="entry name" value="PYRUVATE FORMATE-LYASE-ACTIVATING ENZYME"/>
    <property type="match status" value="1"/>
</dbReference>
<dbReference type="Pfam" id="PF00037">
    <property type="entry name" value="Fer4"/>
    <property type="match status" value="1"/>
</dbReference>
<keyword evidence="8" id="KW-0411">Iron-sulfur</keyword>
<sequence length="302" mass="33610">MGLIFDIKRYAINDGPGIRTTVFMKGCPLSCVWCHNPEGVSSRKQKLYTKKKCIGCRTCVENCPQKALALTPEGIVTDNALCHLCGKCAEGCPALAMEISGTEYSVDYLMKEIEKETVFMDRSEGGVTFCGGEPLLHPDLLLELLRRCGDLGIHRAVDTTLFAGEEIVREVMQHSELFLVDLKHMDTVKHKLYCGVSNELILSNLRMVAEAGHAFHIRIPLIEGVNADEENITRSAAFLSSLPWQHRTVNLLLYHDIGKNKHEKLGTVYNPAHYPMATPSEETVERCKAIFSTYNINVIIGG</sequence>
<comment type="similarity">
    <text evidence="2">Belongs to the organic radical-activating enzymes family.</text>
</comment>
<dbReference type="SUPFAM" id="SSF102114">
    <property type="entry name" value="Radical SAM enzymes"/>
    <property type="match status" value="1"/>
</dbReference>
<feature type="domain" description="4Fe-4S ferredoxin-type" evidence="9">
    <location>
        <begin position="75"/>
        <end position="102"/>
    </location>
</feature>
<dbReference type="InterPro" id="IPR012839">
    <property type="entry name" value="Organic_radical_activase"/>
</dbReference>
<dbReference type="InterPro" id="IPR017900">
    <property type="entry name" value="4Fe4S_Fe_S_CS"/>
</dbReference>
<keyword evidence="3" id="KW-0004">4Fe-4S</keyword>
<dbReference type="InterPro" id="IPR040074">
    <property type="entry name" value="BssD/PflA/YjjW"/>
</dbReference>
<dbReference type="GO" id="GO:0051539">
    <property type="term" value="F:4 iron, 4 sulfur cluster binding"/>
    <property type="evidence" value="ECO:0007669"/>
    <property type="project" value="UniProtKB-KW"/>
</dbReference>
<dbReference type="InterPro" id="IPR007197">
    <property type="entry name" value="rSAM"/>
</dbReference>